<dbReference type="GO" id="GO:0004557">
    <property type="term" value="F:alpha-galactosidase activity"/>
    <property type="evidence" value="ECO:0007669"/>
    <property type="project" value="InterPro"/>
</dbReference>
<keyword evidence="2" id="KW-0326">Glycosidase</keyword>
<dbReference type="CDD" id="cd14791">
    <property type="entry name" value="GH36"/>
    <property type="match status" value="1"/>
</dbReference>
<gene>
    <name evidence="4" type="ORF">AWJ07_07560</name>
</gene>
<sequence length="699" mass="78634">MKKHYLYNVFMCIVSASFLVSCAQQSSVTSDEDNIVYSVESPAIKIEFNKQLYSRVSATVHGNQTKLDEFQPSEYVVTHGGKRITEFTFTDKKTSNINNELGQGTQVEINGISAEGLTKKTIVSTYQRYPTMAFFEVSYTNTGADNIKIIKWVNNHYALIPGNSTSNSQPAYWSYQGASYEDRRDWVTPITQGYSQQNYMGMNASDYGGGTAIVDLWRKDIGLAVGHVETSPKLVSLPLNYPQDQTAATIQIELEKNTELQTGESLKTVQTFVNVHHKDYYATLKNYRNVMADKGLKMADIPDSAYDPIWCAWGYDRNFDVDEVLGTLEKAKEMGLEWAVLDDGWQTAEGDWYLDRKKFPNGDKDMKAFVSKIHQAGLKSKLWWAPLAVDPGTDLLHDHSDMLLLDENGAVQDVTWWNSFYLCPAYEGTIEYSKALVRKMIGEWGYEGLKIDGQHLNGVAPCYNPAHNHAYPEESVEKLAEFWEEMIKTAQEINPEAVVEICPCGTSYAFHNLPFMNQTVSSDPLSSWQIRHKGKTLKGLMGESSPYFGDHVELSDNANDFASSVGIGGIVGTKFTMPSSTGTAAEFALDAEKEKVWAKWIDIYKNKMLPKGIYLGELYDIGFDLPETHAIQKDNRMYYAFYAKDWNGEVELRGLQKGKYQIKDYVNNVELGTAVGPVAKLDVNFTGYLLLELVPIMGK</sequence>
<accession>A0A106BXV4</accession>
<reference evidence="4 5" key="1">
    <citation type="submission" date="2016-01" db="EMBL/GenBank/DDBJ databases">
        <title>Draft genome of the antarctic isolate Shewanella frigidimarina Ag06-30.</title>
        <authorList>
            <person name="Parmeciano Di Noto G."/>
            <person name="Vazquez S."/>
            <person name="Mac Cormack W."/>
            <person name="Iriarte A."/>
            <person name="Quiroga C."/>
        </authorList>
    </citation>
    <scope>NUCLEOTIDE SEQUENCE [LARGE SCALE GENOMIC DNA]</scope>
    <source>
        <strain evidence="4 5">Ag06-30</strain>
    </source>
</reference>
<organism evidence="4">
    <name type="scientific">Shewanella frigidimarina</name>
    <dbReference type="NCBI Taxonomy" id="56812"/>
    <lineage>
        <taxon>Bacteria</taxon>
        <taxon>Pseudomonadati</taxon>
        <taxon>Pseudomonadota</taxon>
        <taxon>Gammaproteobacteria</taxon>
        <taxon>Alteromonadales</taxon>
        <taxon>Shewanellaceae</taxon>
        <taxon>Shewanella</taxon>
    </lineage>
</organism>
<dbReference type="Proteomes" id="UP000055702">
    <property type="component" value="Unassembled WGS sequence"/>
</dbReference>
<dbReference type="Gene3D" id="3.20.20.70">
    <property type="entry name" value="Aldolase class I"/>
    <property type="match status" value="1"/>
</dbReference>
<evidence type="ECO:0000313" key="5">
    <source>
        <dbReference type="Proteomes" id="UP000055702"/>
    </source>
</evidence>
<feature type="chain" id="PRO_5007125850" evidence="3">
    <location>
        <begin position="24"/>
        <end position="699"/>
    </location>
</feature>
<dbReference type="EMBL" id="LRDC01000040">
    <property type="protein sequence ID" value="KVX00601.1"/>
    <property type="molecule type" value="Genomic_DNA"/>
</dbReference>
<evidence type="ECO:0000313" key="4">
    <source>
        <dbReference type="EMBL" id="KVX00601.1"/>
    </source>
</evidence>
<evidence type="ECO:0000256" key="2">
    <source>
        <dbReference type="ARBA" id="ARBA00023295"/>
    </source>
</evidence>
<dbReference type="AlphaFoldDB" id="A0A106BXV4"/>
<evidence type="ECO:0000256" key="1">
    <source>
        <dbReference type="ARBA" id="ARBA00022801"/>
    </source>
</evidence>
<keyword evidence="1 4" id="KW-0378">Hydrolase</keyword>
<name>A0A106BXV4_SHEFR</name>
<evidence type="ECO:0000256" key="3">
    <source>
        <dbReference type="SAM" id="SignalP"/>
    </source>
</evidence>
<keyword evidence="3" id="KW-0732">Signal</keyword>
<dbReference type="Pfam" id="PF02065">
    <property type="entry name" value="Melibiase"/>
    <property type="match status" value="1"/>
</dbReference>
<feature type="signal peptide" evidence="3">
    <location>
        <begin position="1"/>
        <end position="23"/>
    </location>
</feature>
<dbReference type="InterPro" id="IPR002252">
    <property type="entry name" value="Glyco_hydro_36"/>
</dbReference>
<dbReference type="PROSITE" id="PS51257">
    <property type="entry name" value="PROKAR_LIPOPROTEIN"/>
    <property type="match status" value="1"/>
</dbReference>
<dbReference type="SUPFAM" id="SSF51445">
    <property type="entry name" value="(Trans)glycosidases"/>
    <property type="match status" value="1"/>
</dbReference>
<dbReference type="GO" id="GO:0016052">
    <property type="term" value="P:carbohydrate catabolic process"/>
    <property type="evidence" value="ECO:0007669"/>
    <property type="project" value="InterPro"/>
</dbReference>
<protein>
    <submittedName>
        <fullName evidence="4">Glycoside hydrolase</fullName>
    </submittedName>
</protein>
<dbReference type="InterPro" id="IPR013785">
    <property type="entry name" value="Aldolase_TIM"/>
</dbReference>
<comment type="caution">
    <text evidence="4">The sequence shown here is derived from an EMBL/GenBank/DDBJ whole genome shotgun (WGS) entry which is preliminary data.</text>
</comment>
<dbReference type="InterPro" id="IPR050985">
    <property type="entry name" value="Alpha-glycosidase_related"/>
</dbReference>
<proteinExistence type="predicted"/>
<dbReference type="PANTHER" id="PTHR43053">
    <property type="entry name" value="GLYCOSIDASE FAMILY 31"/>
    <property type="match status" value="1"/>
</dbReference>
<dbReference type="InterPro" id="IPR017853">
    <property type="entry name" value="GH"/>
</dbReference>
<dbReference type="RefSeq" id="WP_059746908.1">
    <property type="nucleotide sequence ID" value="NZ_LRDC01000040.1"/>
</dbReference>
<dbReference type="PANTHER" id="PTHR43053:SF3">
    <property type="entry name" value="ALPHA-GALACTOSIDASE C-RELATED"/>
    <property type="match status" value="1"/>
</dbReference>